<evidence type="ECO:0000256" key="1">
    <source>
        <dbReference type="SAM" id="MobiDB-lite"/>
    </source>
</evidence>
<dbReference type="Proteomes" id="UP000275069">
    <property type="component" value="Chromosome"/>
</dbReference>
<dbReference type="AlphaFoldDB" id="A0A387BHH3"/>
<feature type="region of interest" description="Disordered" evidence="1">
    <location>
        <begin position="97"/>
        <end position="118"/>
    </location>
</feature>
<name>A0A387BHH3_9MICO</name>
<sequence length="118" mass="12940">MLDNLKLARAYAVVILRKNPESTTTDPRPIVWEHGRRNFDLREQGLLNVVLPVRDDSDLAGIGIFNTTPDEARDIMNEDPGVQAGLFTFEVHEARGFPGDGLKPNSRIGAPPAPPSVP</sequence>
<keyword evidence="3" id="KW-1185">Reference proteome</keyword>
<evidence type="ECO:0000313" key="2">
    <source>
        <dbReference type="EMBL" id="AYG03485.1"/>
    </source>
</evidence>
<reference evidence="2 3" key="1">
    <citation type="submission" date="2018-09" db="EMBL/GenBank/DDBJ databases">
        <title>Genome sequencing of strain 2DFW10M-5.</title>
        <authorList>
            <person name="Heo J."/>
            <person name="Kim S.-J."/>
            <person name="Kwon S.-W."/>
        </authorList>
    </citation>
    <scope>NUCLEOTIDE SEQUENCE [LARGE SCALE GENOMIC DNA]</scope>
    <source>
        <strain evidence="2 3">2DFW10M-5</strain>
    </source>
</reference>
<dbReference type="EMBL" id="CP032624">
    <property type="protein sequence ID" value="AYG03485.1"/>
    <property type="molecule type" value="Genomic_DNA"/>
</dbReference>
<evidence type="ECO:0008006" key="4">
    <source>
        <dbReference type="Google" id="ProtNLM"/>
    </source>
</evidence>
<organism evidence="2 3">
    <name type="scientific">Gryllotalpicola protaetiae</name>
    <dbReference type="NCBI Taxonomy" id="2419771"/>
    <lineage>
        <taxon>Bacteria</taxon>
        <taxon>Bacillati</taxon>
        <taxon>Actinomycetota</taxon>
        <taxon>Actinomycetes</taxon>
        <taxon>Micrococcales</taxon>
        <taxon>Microbacteriaceae</taxon>
        <taxon>Gryllotalpicola</taxon>
    </lineage>
</organism>
<dbReference type="KEGG" id="gry:D7I44_08020"/>
<dbReference type="OrthoDB" id="6928805at2"/>
<protein>
    <recommendedName>
        <fullName evidence="4">YCII-related domain-containing protein</fullName>
    </recommendedName>
</protein>
<proteinExistence type="predicted"/>
<gene>
    <name evidence="2" type="ORF">D7I44_08020</name>
</gene>
<accession>A0A387BHH3</accession>
<evidence type="ECO:0000313" key="3">
    <source>
        <dbReference type="Proteomes" id="UP000275069"/>
    </source>
</evidence>